<reference evidence="11" key="1">
    <citation type="submission" date="2023-06" db="EMBL/GenBank/DDBJ databases">
        <title>Genomic analysis of the entomopathogenic nematode Steinernema hermaphroditum.</title>
        <authorList>
            <person name="Schwarz E.M."/>
            <person name="Heppert J.K."/>
            <person name="Baniya A."/>
            <person name="Schwartz H.T."/>
            <person name="Tan C.-H."/>
            <person name="Antoshechkin I."/>
            <person name="Sternberg P.W."/>
            <person name="Goodrich-Blair H."/>
            <person name="Dillman A.R."/>
        </authorList>
    </citation>
    <scope>NUCLEOTIDE SEQUENCE</scope>
    <source>
        <strain evidence="11">PS9179</strain>
        <tissue evidence="11">Whole animal</tissue>
    </source>
</reference>
<evidence type="ECO:0000256" key="9">
    <source>
        <dbReference type="SAM" id="Phobius"/>
    </source>
</evidence>
<protein>
    <recommendedName>
        <fullName evidence="10">Potassium channel domain-containing protein</fullName>
    </recommendedName>
</protein>
<comment type="subcellular location">
    <subcellularLocation>
        <location evidence="1">Membrane</location>
        <topology evidence="1">Multi-pass membrane protein</topology>
    </subcellularLocation>
</comment>
<dbReference type="GO" id="GO:0030322">
    <property type="term" value="P:stabilization of membrane potential"/>
    <property type="evidence" value="ECO:0007669"/>
    <property type="project" value="TreeGrafter"/>
</dbReference>
<feature type="transmembrane region" description="Helical" evidence="9">
    <location>
        <begin position="162"/>
        <end position="182"/>
    </location>
</feature>
<feature type="transmembrane region" description="Helical" evidence="9">
    <location>
        <begin position="136"/>
        <end position="155"/>
    </location>
</feature>
<dbReference type="InterPro" id="IPR013099">
    <property type="entry name" value="K_chnl_dom"/>
</dbReference>
<dbReference type="AlphaFoldDB" id="A0AA39HJV3"/>
<comment type="caution">
    <text evidence="11">The sequence shown here is derived from an EMBL/GenBank/DDBJ whole genome shotgun (WGS) entry which is preliminary data.</text>
</comment>
<keyword evidence="6 9" id="KW-0472">Membrane</keyword>
<accession>A0AA39HJV3</accession>
<feature type="domain" description="Potassium channel" evidence="10">
    <location>
        <begin position="133"/>
        <end position="191"/>
    </location>
</feature>
<dbReference type="EMBL" id="JAUCMV010000004">
    <property type="protein sequence ID" value="KAK0407215.1"/>
    <property type="molecule type" value="Genomic_DNA"/>
</dbReference>
<evidence type="ECO:0000256" key="4">
    <source>
        <dbReference type="ARBA" id="ARBA00022989"/>
    </source>
</evidence>
<evidence type="ECO:0000256" key="3">
    <source>
        <dbReference type="ARBA" id="ARBA00022692"/>
    </source>
</evidence>
<keyword evidence="3 8" id="KW-0812">Transmembrane</keyword>
<keyword evidence="2 8" id="KW-0813">Transport</keyword>
<keyword evidence="7 8" id="KW-0407">Ion channel</keyword>
<feature type="transmembrane region" description="Helical" evidence="9">
    <location>
        <begin position="287"/>
        <end position="309"/>
    </location>
</feature>
<feature type="transmembrane region" description="Helical" evidence="9">
    <location>
        <begin position="226"/>
        <end position="247"/>
    </location>
</feature>
<evidence type="ECO:0000256" key="5">
    <source>
        <dbReference type="ARBA" id="ARBA00023065"/>
    </source>
</evidence>
<sequence length="425" mass="49059">MRDILCPISTDSPQRSHELSCSTANSALEHDDELPTPSASSEQRSRFCTLFYAVFLPLYAVVGAFLFFQCEGSNTDELIWRHKNRCVSERDQVIDELRTKFENGSQHLFSFEDFQDAIMMVDRCLRNGSAMEPKEVTYVSAGMFIVNVMTTVGYGDVVPYTILGRIVTMLFAAIGIPFYVAFTADFSGWISNQIANFYRWLKKVYLNVFKRTESATEDHWKPVSDMTMFLIVLAILVVFLFSHAYTTMVLENATSNNKWTYLDSVYFVFTTITLVGFGDLVTYNTSIFMFIHLPVLLLGKTIVALYSYFIQVANAVRYKIPVIVKRWYSSRFGKESKKEVAMRKRMGSDLVTVIERHMDENRERKWRRRQFQRWSNAFFGRKKITLEGNAVLLPAWESTDGLKALNSPFHDEYCQVTPLVLQPRI</sequence>
<evidence type="ECO:0000313" key="12">
    <source>
        <dbReference type="Proteomes" id="UP001175271"/>
    </source>
</evidence>
<evidence type="ECO:0000256" key="1">
    <source>
        <dbReference type="ARBA" id="ARBA00004141"/>
    </source>
</evidence>
<evidence type="ECO:0000313" key="11">
    <source>
        <dbReference type="EMBL" id="KAK0407215.1"/>
    </source>
</evidence>
<keyword evidence="4 9" id="KW-1133">Transmembrane helix</keyword>
<evidence type="ECO:0000256" key="6">
    <source>
        <dbReference type="ARBA" id="ARBA00023136"/>
    </source>
</evidence>
<evidence type="ECO:0000256" key="7">
    <source>
        <dbReference type="ARBA" id="ARBA00023303"/>
    </source>
</evidence>
<dbReference type="Pfam" id="PF07885">
    <property type="entry name" value="Ion_trans_2"/>
    <property type="match status" value="2"/>
</dbReference>
<dbReference type="GO" id="GO:0022841">
    <property type="term" value="F:potassium ion leak channel activity"/>
    <property type="evidence" value="ECO:0007669"/>
    <property type="project" value="TreeGrafter"/>
</dbReference>
<feature type="transmembrane region" description="Helical" evidence="9">
    <location>
        <begin position="50"/>
        <end position="68"/>
    </location>
</feature>
<dbReference type="Proteomes" id="UP001175271">
    <property type="component" value="Unassembled WGS sequence"/>
</dbReference>
<dbReference type="GO" id="GO:0005886">
    <property type="term" value="C:plasma membrane"/>
    <property type="evidence" value="ECO:0007669"/>
    <property type="project" value="TreeGrafter"/>
</dbReference>
<keyword evidence="12" id="KW-1185">Reference proteome</keyword>
<gene>
    <name evidence="11" type="ORF">QR680_019081</name>
</gene>
<dbReference type="SUPFAM" id="SSF81324">
    <property type="entry name" value="Voltage-gated potassium channels"/>
    <property type="match status" value="2"/>
</dbReference>
<evidence type="ECO:0000256" key="8">
    <source>
        <dbReference type="RuleBase" id="RU003857"/>
    </source>
</evidence>
<evidence type="ECO:0000256" key="2">
    <source>
        <dbReference type="ARBA" id="ARBA00022448"/>
    </source>
</evidence>
<dbReference type="InterPro" id="IPR003280">
    <property type="entry name" value="2pore_dom_K_chnl"/>
</dbReference>
<comment type="similarity">
    <text evidence="8">Belongs to the two pore domain potassium channel (TC 1.A.1.8) family.</text>
</comment>
<proteinExistence type="inferred from homology"/>
<feature type="transmembrane region" description="Helical" evidence="9">
    <location>
        <begin position="259"/>
        <end position="281"/>
    </location>
</feature>
<dbReference type="PANTHER" id="PTHR11003">
    <property type="entry name" value="POTASSIUM CHANNEL, SUBFAMILY K"/>
    <property type="match status" value="1"/>
</dbReference>
<name>A0AA39HJV3_9BILA</name>
<dbReference type="GO" id="GO:0015271">
    <property type="term" value="F:outward rectifier potassium channel activity"/>
    <property type="evidence" value="ECO:0007669"/>
    <property type="project" value="TreeGrafter"/>
</dbReference>
<organism evidence="11 12">
    <name type="scientific">Steinernema hermaphroditum</name>
    <dbReference type="NCBI Taxonomy" id="289476"/>
    <lineage>
        <taxon>Eukaryota</taxon>
        <taxon>Metazoa</taxon>
        <taxon>Ecdysozoa</taxon>
        <taxon>Nematoda</taxon>
        <taxon>Chromadorea</taxon>
        <taxon>Rhabditida</taxon>
        <taxon>Tylenchina</taxon>
        <taxon>Panagrolaimomorpha</taxon>
        <taxon>Strongyloidoidea</taxon>
        <taxon>Steinernematidae</taxon>
        <taxon>Steinernema</taxon>
    </lineage>
</organism>
<dbReference type="PANTHER" id="PTHR11003:SF334">
    <property type="entry name" value="FI03418P"/>
    <property type="match status" value="1"/>
</dbReference>
<dbReference type="Gene3D" id="1.10.287.70">
    <property type="match status" value="1"/>
</dbReference>
<evidence type="ECO:0000259" key="10">
    <source>
        <dbReference type="Pfam" id="PF07885"/>
    </source>
</evidence>
<keyword evidence="5 8" id="KW-0406">Ion transport</keyword>
<feature type="domain" description="Potassium channel" evidence="10">
    <location>
        <begin position="235"/>
        <end position="299"/>
    </location>
</feature>
<dbReference type="PRINTS" id="PR01333">
    <property type="entry name" value="2POREKCHANEL"/>
</dbReference>